<dbReference type="PANTHER" id="PTHR36873">
    <property type="entry name" value="HYPOTHETICAL GENE SUPPORTED BY BC079057"/>
    <property type="match status" value="1"/>
</dbReference>
<proteinExistence type="predicted"/>
<dbReference type="InterPro" id="IPR027847">
    <property type="entry name" value="DUF4545"/>
</dbReference>
<name>A0A8C2V693_CHILA</name>
<dbReference type="PANTHER" id="PTHR36873:SF1">
    <property type="entry name" value="HYPOTHETICAL GENE SUPPORTED BY BC079057"/>
    <property type="match status" value="1"/>
</dbReference>
<organism evidence="2 3">
    <name type="scientific">Chinchilla lanigera</name>
    <name type="common">Long-tailed chinchilla</name>
    <name type="synonym">Chinchilla villidera</name>
    <dbReference type="NCBI Taxonomy" id="34839"/>
    <lineage>
        <taxon>Eukaryota</taxon>
        <taxon>Metazoa</taxon>
        <taxon>Chordata</taxon>
        <taxon>Craniata</taxon>
        <taxon>Vertebrata</taxon>
        <taxon>Euteleostomi</taxon>
        <taxon>Mammalia</taxon>
        <taxon>Eutheria</taxon>
        <taxon>Euarchontoglires</taxon>
        <taxon>Glires</taxon>
        <taxon>Rodentia</taxon>
        <taxon>Hystricomorpha</taxon>
        <taxon>Chinchillidae</taxon>
        <taxon>Chinchilla</taxon>
    </lineage>
</organism>
<dbReference type="Proteomes" id="UP000694398">
    <property type="component" value="Unassembled WGS sequence"/>
</dbReference>
<dbReference type="AlphaFoldDB" id="A0A8C2V693"/>
<reference evidence="2" key="1">
    <citation type="submission" date="2025-08" db="UniProtKB">
        <authorList>
            <consortium name="Ensembl"/>
        </authorList>
    </citation>
    <scope>IDENTIFICATION</scope>
</reference>
<dbReference type="Ensembl" id="ENSCLAT00000008509.1">
    <property type="protein sequence ID" value="ENSCLAP00000008382.1"/>
    <property type="gene ID" value="ENSCLAG00000005867.1"/>
</dbReference>
<accession>A0A8C2V693</accession>
<reference evidence="2" key="2">
    <citation type="submission" date="2025-09" db="UniProtKB">
        <authorList>
            <consortium name="Ensembl"/>
        </authorList>
    </citation>
    <scope>IDENTIFICATION</scope>
</reference>
<feature type="region of interest" description="Disordered" evidence="1">
    <location>
        <begin position="286"/>
        <end position="319"/>
    </location>
</feature>
<protein>
    <submittedName>
        <fullName evidence="2">Uncharacterized protein</fullName>
    </submittedName>
</protein>
<evidence type="ECO:0000313" key="3">
    <source>
        <dbReference type="Proteomes" id="UP000694398"/>
    </source>
</evidence>
<sequence>MMAERVLQKLDVLDVRAKALLDRRAEKNRLQNEEKRKTLVIPLTFDFHLEFEEAVAVPTSKTASKIRADKSCDTKKPKKFISLQRQPEPIKSDFEKSDLRPHIVPLNIKNQEKSKIEENLKSRSRRTFHFLKDTAEAENSQHIQGFRKPLGSSIFSPTLSNQSNAYKKEKDSTSFAVQLENKTSEPLASTGHLEDSGNERTEYPPPGADWRSGENQSATRSGRRVGLLPLCFEDELKNPAAKIIHAPPAAARSAPSHTVQDNSKPIIFHDTQTVRTAGRRDVQARSYEMGHRTTKNKLKTKTRDPTLEPRSGSAPHDFSQTLSSLRRKAMYYLDGTANQERSAAAVKFGRLFSTVKTSPPRFNALPLKSHSKPLRHILDLRKLNNATPLDDLLHLPKEN</sequence>
<evidence type="ECO:0000256" key="1">
    <source>
        <dbReference type="SAM" id="MobiDB-lite"/>
    </source>
</evidence>
<dbReference type="Pfam" id="PF15078">
    <property type="entry name" value="DUF4545"/>
    <property type="match status" value="1"/>
</dbReference>
<evidence type="ECO:0000313" key="2">
    <source>
        <dbReference type="Ensembl" id="ENSCLAP00000008382.1"/>
    </source>
</evidence>
<gene>
    <name evidence="2" type="primary">CUNH1orf141</name>
</gene>
<feature type="region of interest" description="Disordered" evidence="1">
    <location>
        <begin position="180"/>
        <end position="221"/>
    </location>
</feature>
<keyword evidence="3" id="KW-1185">Reference proteome</keyword>
<dbReference type="GeneTree" id="ENSGT00390000010146"/>
<feature type="compositionally biased region" description="Basic and acidic residues" evidence="1">
    <location>
        <begin position="192"/>
        <end position="202"/>
    </location>
</feature>